<feature type="transmembrane region" description="Helical" evidence="7">
    <location>
        <begin position="237"/>
        <end position="255"/>
    </location>
</feature>
<dbReference type="PANTHER" id="PTHR33567:SF3">
    <property type="entry name" value="CHROMATE ION TRANSPORTER (EUROFUNG)"/>
    <property type="match status" value="1"/>
</dbReference>
<evidence type="ECO:0000313" key="9">
    <source>
        <dbReference type="Proteomes" id="UP000295632"/>
    </source>
</evidence>
<dbReference type="GO" id="GO:0005886">
    <property type="term" value="C:plasma membrane"/>
    <property type="evidence" value="ECO:0007669"/>
    <property type="project" value="UniProtKB-SubCell"/>
</dbReference>
<keyword evidence="5 7" id="KW-1133">Transmembrane helix</keyword>
<feature type="transmembrane region" description="Helical" evidence="7">
    <location>
        <begin position="298"/>
        <end position="322"/>
    </location>
</feature>
<evidence type="ECO:0000256" key="6">
    <source>
        <dbReference type="ARBA" id="ARBA00023136"/>
    </source>
</evidence>
<proteinExistence type="inferred from homology"/>
<dbReference type="NCBIfam" id="TIGR00937">
    <property type="entry name" value="2A51"/>
    <property type="match status" value="1"/>
</dbReference>
<feature type="transmembrane region" description="Helical" evidence="7">
    <location>
        <begin position="334"/>
        <end position="355"/>
    </location>
</feature>
<accession>A0A4R6U4H3</accession>
<comment type="similarity">
    <text evidence="2">Belongs to the chromate ion transporter (CHR) (TC 2.A.51) family.</text>
</comment>
<evidence type="ECO:0000256" key="7">
    <source>
        <dbReference type="SAM" id="Phobius"/>
    </source>
</evidence>
<sequence>MTNRKDEARITCKSYWLLFLVSLKLGLTSFGGPTAHLGYFHESYVRRKQWLDETLYAHLVALAQFLPGPASSQVGMAIGIHRAGLFGGLVAFLGFTMPSVILLIAFAYMYEGISLANAGWIHGLKLVAAAIVAHAILGMAKTLAPDRSRQLLLLVALGVVLLWQTIWTQLIVIVLAALFGLLFLKTDQTQQAQKPFGAGVSKKMGAALLTLFFLLLFLLPLASQATDWKWLAMVDSFYRSGALVFGGGHVVLPLLEEAFVPTNWVSEDAFLAGYGAAQAVPGPLFTFASYLGTVMGGWTWGLMATAAIFLPAFLLVAGALPFSAHMQHSKLRGAVLGMNAAVVGLLVAAFFQPIWQTTVETTQDFLLFAVLFVMVAVWKWAPWIVVCMGIIGGWVLPYF</sequence>
<dbReference type="OrthoDB" id="9788907at2"/>
<comment type="subcellular location">
    <subcellularLocation>
        <location evidence="1">Cell membrane</location>
        <topology evidence="1">Multi-pass membrane protein</topology>
    </subcellularLocation>
</comment>
<feature type="transmembrane region" description="Helical" evidence="7">
    <location>
        <begin position="55"/>
        <end position="78"/>
    </location>
</feature>
<keyword evidence="3" id="KW-1003">Cell membrane</keyword>
<organism evidence="8 9">
    <name type="scientific">Aureibacillus halotolerans</name>
    <dbReference type="NCBI Taxonomy" id="1508390"/>
    <lineage>
        <taxon>Bacteria</taxon>
        <taxon>Bacillati</taxon>
        <taxon>Bacillota</taxon>
        <taxon>Bacilli</taxon>
        <taxon>Bacillales</taxon>
        <taxon>Bacillaceae</taxon>
        <taxon>Aureibacillus</taxon>
    </lineage>
</organism>
<dbReference type="EMBL" id="SNYJ01000004">
    <property type="protein sequence ID" value="TDQ41041.1"/>
    <property type="molecule type" value="Genomic_DNA"/>
</dbReference>
<evidence type="ECO:0000256" key="4">
    <source>
        <dbReference type="ARBA" id="ARBA00022692"/>
    </source>
</evidence>
<protein>
    <submittedName>
        <fullName evidence="8">Chromate transporter</fullName>
    </submittedName>
</protein>
<dbReference type="PIRSF" id="PIRSF004810">
    <property type="entry name" value="ChrA"/>
    <property type="match status" value="1"/>
</dbReference>
<evidence type="ECO:0000256" key="2">
    <source>
        <dbReference type="ARBA" id="ARBA00005262"/>
    </source>
</evidence>
<gene>
    <name evidence="8" type="ORF">EV213_10438</name>
</gene>
<dbReference type="PANTHER" id="PTHR33567">
    <property type="entry name" value="CHROMATE ION TRANSPORTER (EUROFUNG)"/>
    <property type="match status" value="1"/>
</dbReference>
<evidence type="ECO:0000256" key="1">
    <source>
        <dbReference type="ARBA" id="ARBA00004651"/>
    </source>
</evidence>
<evidence type="ECO:0000313" key="8">
    <source>
        <dbReference type="EMBL" id="TDQ41041.1"/>
    </source>
</evidence>
<keyword evidence="9" id="KW-1185">Reference proteome</keyword>
<feature type="transmembrane region" description="Helical" evidence="7">
    <location>
        <begin position="367"/>
        <end position="396"/>
    </location>
</feature>
<dbReference type="AlphaFoldDB" id="A0A4R6U4H3"/>
<dbReference type="Proteomes" id="UP000295632">
    <property type="component" value="Unassembled WGS sequence"/>
</dbReference>
<dbReference type="InterPro" id="IPR003370">
    <property type="entry name" value="Chromate_transpt"/>
</dbReference>
<dbReference type="RefSeq" id="WP_133579647.1">
    <property type="nucleotide sequence ID" value="NZ_SNYJ01000004.1"/>
</dbReference>
<feature type="transmembrane region" description="Helical" evidence="7">
    <location>
        <begin position="151"/>
        <end position="184"/>
    </location>
</feature>
<evidence type="ECO:0000256" key="5">
    <source>
        <dbReference type="ARBA" id="ARBA00022989"/>
    </source>
</evidence>
<keyword evidence="4 7" id="KW-0812">Transmembrane</keyword>
<name>A0A4R6U4H3_9BACI</name>
<comment type="caution">
    <text evidence="8">The sequence shown here is derived from an EMBL/GenBank/DDBJ whole genome shotgun (WGS) entry which is preliminary data.</text>
</comment>
<feature type="transmembrane region" description="Helical" evidence="7">
    <location>
        <begin position="204"/>
        <end position="225"/>
    </location>
</feature>
<feature type="transmembrane region" description="Helical" evidence="7">
    <location>
        <begin position="85"/>
        <end position="108"/>
    </location>
</feature>
<evidence type="ECO:0000256" key="3">
    <source>
        <dbReference type="ARBA" id="ARBA00022475"/>
    </source>
</evidence>
<keyword evidence="6 7" id="KW-0472">Membrane</keyword>
<dbReference type="InterPro" id="IPR014047">
    <property type="entry name" value="Chr_Tranpt_l_chain"/>
</dbReference>
<reference evidence="8 9" key="1">
    <citation type="submission" date="2019-03" db="EMBL/GenBank/DDBJ databases">
        <title>Genomic Encyclopedia of Type Strains, Phase IV (KMG-IV): sequencing the most valuable type-strain genomes for metagenomic binning, comparative biology and taxonomic classification.</title>
        <authorList>
            <person name="Goeker M."/>
        </authorList>
    </citation>
    <scope>NUCLEOTIDE SEQUENCE [LARGE SCALE GENOMIC DNA]</scope>
    <source>
        <strain evidence="8 9">DSM 28697</strain>
    </source>
</reference>
<dbReference type="GO" id="GO:0015109">
    <property type="term" value="F:chromate transmembrane transporter activity"/>
    <property type="evidence" value="ECO:0007669"/>
    <property type="project" value="InterPro"/>
</dbReference>
<feature type="transmembrane region" description="Helical" evidence="7">
    <location>
        <begin position="120"/>
        <end position="139"/>
    </location>
</feature>
<dbReference type="Pfam" id="PF02417">
    <property type="entry name" value="Chromate_transp"/>
    <property type="match status" value="2"/>
</dbReference>